<dbReference type="OrthoDB" id="9795032at2"/>
<dbReference type="Gene3D" id="3.40.5.90">
    <property type="entry name" value="CDGSH iron-sulfur domain, mitoNEET-type"/>
    <property type="match status" value="1"/>
</dbReference>
<dbReference type="SMART" id="SM00704">
    <property type="entry name" value="ZnF_CDGSH"/>
    <property type="match status" value="1"/>
</dbReference>
<keyword evidence="1" id="KW-0001">2Fe-2S</keyword>
<evidence type="ECO:0000256" key="4">
    <source>
        <dbReference type="ARBA" id="ARBA00023014"/>
    </source>
</evidence>
<dbReference type="GO" id="GO:0051537">
    <property type="term" value="F:2 iron, 2 sulfur cluster binding"/>
    <property type="evidence" value="ECO:0007669"/>
    <property type="project" value="UniProtKB-KW"/>
</dbReference>
<feature type="domain" description="Iron-binding zinc finger CDGSH type" evidence="5">
    <location>
        <begin position="21"/>
        <end position="63"/>
    </location>
</feature>
<keyword evidence="4" id="KW-0411">Iron-sulfur</keyword>
<keyword evidence="2" id="KW-0479">Metal-binding</keyword>
<keyword evidence="3" id="KW-0408">Iron</keyword>
<name>A0A1M5BJY7_9BACT</name>
<evidence type="ECO:0000313" key="6">
    <source>
        <dbReference type="EMBL" id="SHF42547.1"/>
    </source>
</evidence>
<evidence type="ECO:0000256" key="1">
    <source>
        <dbReference type="ARBA" id="ARBA00022714"/>
    </source>
</evidence>
<dbReference type="Proteomes" id="UP000184480">
    <property type="component" value="Unassembled WGS sequence"/>
</dbReference>
<sequence length="64" mass="6819">MESNDSLLKIKVIPNAPLLVEGTVELTLADGSTVVKTNPHLCRCGASHNKPFCDGSHAKIGFKD</sequence>
<accession>A0A1M5BJY7</accession>
<proteinExistence type="predicted"/>
<dbReference type="GO" id="GO:0005737">
    <property type="term" value="C:cytoplasm"/>
    <property type="evidence" value="ECO:0007669"/>
    <property type="project" value="UniProtKB-ARBA"/>
</dbReference>
<dbReference type="Pfam" id="PF09360">
    <property type="entry name" value="zf-CDGSH"/>
    <property type="match status" value="1"/>
</dbReference>
<dbReference type="STRING" id="1346286.SAMN05444362_10689"/>
<gene>
    <name evidence="6" type="ORF">SAMN05444362_10689</name>
</gene>
<dbReference type="EMBL" id="FQUC01000006">
    <property type="protein sequence ID" value="SHF42547.1"/>
    <property type="molecule type" value="Genomic_DNA"/>
</dbReference>
<reference evidence="6" key="1">
    <citation type="submission" date="2016-11" db="EMBL/GenBank/DDBJ databases">
        <authorList>
            <person name="Jaros S."/>
            <person name="Januszkiewicz K."/>
            <person name="Wedrychowicz H."/>
        </authorList>
    </citation>
    <scope>NUCLEOTIDE SEQUENCE [LARGE SCALE GENOMIC DNA]</scope>
    <source>
        <strain evidence="6">DSM 27370</strain>
    </source>
</reference>
<evidence type="ECO:0000313" key="7">
    <source>
        <dbReference type="Proteomes" id="UP000184480"/>
    </source>
</evidence>
<organism evidence="6 7">
    <name type="scientific">Dysgonomonas macrotermitis</name>
    <dbReference type="NCBI Taxonomy" id="1346286"/>
    <lineage>
        <taxon>Bacteria</taxon>
        <taxon>Pseudomonadati</taxon>
        <taxon>Bacteroidota</taxon>
        <taxon>Bacteroidia</taxon>
        <taxon>Bacteroidales</taxon>
        <taxon>Dysgonomonadaceae</taxon>
        <taxon>Dysgonomonas</taxon>
    </lineage>
</organism>
<keyword evidence="7" id="KW-1185">Reference proteome</keyword>
<evidence type="ECO:0000256" key="2">
    <source>
        <dbReference type="ARBA" id="ARBA00022723"/>
    </source>
</evidence>
<evidence type="ECO:0000259" key="5">
    <source>
        <dbReference type="SMART" id="SM00704"/>
    </source>
</evidence>
<dbReference type="GO" id="GO:0046872">
    <property type="term" value="F:metal ion binding"/>
    <property type="evidence" value="ECO:0007669"/>
    <property type="project" value="UniProtKB-KW"/>
</dbReference>
<dbReference type="InterPro" id="IPR018967">
    <property type="entry name" value="FeS-contain_CDGSH-typ"/>
</dbReference>
<dbReference type="AlphaFoldDB" id="A0A1M5BJY7"/>
<protein>
    <submittedName>
        <fullName evidence="6">Iron-binding zinc finger CDGSH type</fullName>
    </submittedName>
</protein>
<dbReference type="InterPro" id="IPR042216">
    <property type="entry name" value="MitoNEET_CISD"/>
</dbReference>
<evidence type="ECO:0000256" key="3">
    <source>
        <dbReference type="ARBA" id="ARBA00023004"/>
    </source>
</evidence>
<dbReference type="RefSeq" id="WP_062180284.1">
    <property type="nucleotide sequence ID" value="NZ_BBXL01000009.1"/>
</dbReference>